<dbReference type="InterPro" id="IPR036280">
    <property type="entry name" value="Multihaem_cyt_sf"/>
</dbReference>
<evidence type="ECO:0000256" key="8">
    <source>
        <dbReference type="ARBA" id="ARBA00023004"/>
    </source>
</evidence>
<evidence type="ECO:0000256" key="7">
    <source>
        <dbReference type="ARBA" id="ARBA00022982"/>
    </source>
</evidence>
<reference evidence="11 12" key="1">
    <citation type="submission" date="2019-01" db="EMBL/GenBank/DDBJ databases">
        <title>Geovibrio thiophilus DSM 11263, complete genome.</title>
        <authorList>
            <person name="Spring S."/>
            <person name="Bunk B."/>
            <person name="Sproer C."/>
        </authorList>
    </citation>
    <scope>NUCLEOTIDE SEQUENCE [LARGE SCALE GENOMIC DNA]</scope>
    <source>
        <strain evidence="11 12">DSM 11263</strain>
    </source>
</reference>
<dbReference type="Pfam" id="PF14537">
    <property type="entry name" value="Cytochrom_c3_2"/>
    <property type="match status" value="1"/>
</dbReference>
<keyword evidence="12" id="KW-1185">Reference proteome</keyword>
<dbReference type="AlphaFoldDB" id="A0A3R5XVU6"/>
<organism evidence="11 12">
    <name type="scientific">Geovibrio thiophilus</name>
    <dbReference type="NCBI Taxonomy" id="139438"/>
    <lineage>
        <taxon>Bacteria</taxon>
        <taxon>Pseudomonadati</taxon>
        <taxon>Deferribacterota</taxon>
        <taxon>Deferribacteres</taxon>
        <taxon>Deferribacterales</taxon>
        <taxon>Geovibrionaceae</taxon>
        <taxon>Geovibrio</taxon>
    </lineage>
</organism>
<dbReference type="SUPFAM" id="SSF48695">
    <property type="entry name" value="Multiheme cytochromes"/>
    <property type="match status" value="2"/>
</dbReference>
<dbReference type="Proteomes" id="UP000287502">
    <property type="component" value="Chromosome"/>
</dbReference>
<evidence type="ECO:0000256" key="5">
    <source>
        <dbReference type="ARBA" id="ARBA00022723"/>
    </source>
</evidence>
<keyword evidence="8" id="KW-0408">Iron</keyword>
<dbReference type="RefSeq" id="WP_128465645.1">
    <property type="nucleotide sequence ID" value="NZ_CP035108.1"/>
</dbReference>
<dbReference type="EMBL" id="CP035108">
    <property type="protein sequence ID" value="QAR32358.1"/>
    <property type="molecule type" value="Genomic_DNA"/>
</dbReference>
<keyword evidence="7" id="KW-0249">Electron transport</keyword>
<sequence>MWQKLKNFSRKDPLIFVLAIIVIVVGATFGGLEAMHMTSTDTFCKTCHAEQRVGVRGEHFTWDKNIHSKADVSCLDCHGDPGIIGYLDAHVIAGTKSLLYQIFVSEEKIVELLTHAATDPVAAEHAAPDSACLFCHSDDVNQKLRREKLISVGIHFRNIDEVKNPTYRTSYGLASITGEPVTKGVEPNHAKHISAGLLCTNCHIGVAHGGELYNKPKMQTCFDCHDTVREKVQTVPANEDCAACHTMQKGLQEGTYVKGVDEMRWYMADLSCSDCHDSAFERPNSDKCVMCHDDSYASIMTDTQEAFAERLAEVKGKYAQLFSEREDMPMGKRALFNEYARIIRIAEMDGSKGVHNPDYLDALFTRALELTEAIDTWTAPVAEEAAAPMVQKAAAEEAPAAPAFAGNPAELMEIASAMEIINIAEKYVPEPTKPAVNFEHLAHAQKMACTECHSDPESGVLKFEVGEIKGMKNDFHEKLCIDCHTKQRVKKTCNTCHK</sequence>
<evidence type="ECO:0000259" key="10">
    <source>
        <dbReference type="Pfam" id="PF14537"/>
    </source>
</evidence>
<feature type="domain" description="NapC/NirT cytochrome c N-terminal" evidence="9">
    <location>
        <begin position="14"/>
        <end position="145"/>
    </location>
</feature>
<dbReference type="InterPro" id="IPR012286">
    <property type="entry name" value="Tetrahaem_cytochrome"/>
</dbReference>
<comment type="subcellular location">
    <subcellularLocation>
        <location evidence="2">Cell envelope</location>
    </subcellularLocation>
</comment>
<dbReference type="PANTHER" id="PTHR35038">
    <property type="entry name" value="DISSIMILATORY SULFITE REDUCTASE SIRA"/>
    <property type="match status" value="1"/>
</dbReference>
<dbReference type="Pfam" id="PF03264">
    <property type="entry name" value="Cytochrom_NNT"/>
    <property type="match status" value="1"/>
</dbReference>
<name>A0A3R5XVU6_9BACT</name>
<dbReference type="KEGG" id="gtl:EP073_02775"/>
<keyword evidence="6" id="KW-0732">Signal</keyword>
<dbReference type="GO" id="GO:0030313">
    <property type="term" value="C:cell envelope"/>
    <property type="evidence" value="ECO:0007669"/>
    <property type="project" value="UniProtKB-SubCell"/>
</dbReference>
<evidence type="ECO:0000256" key="6">
    <source>
        <dbReference type="ARBA" id="ARBA00022729"/>
    </source>
</evidence>
<feature type="domain" description="Tetrahaem cytochrome" evidence="10">
    <location>
        <begin position="219"/>
        <end position="293"/>
    </location>
</feature>
<evidence type="ECO:0000313" key="12">
    <source>
        <dbReference type="Proteomes" id="UP000287502"/>
    </source>
</evidence>
<evidence type="ECO:0000256" key="2">
    <source>
        <dbReference type="ARBA" id="ARBA00004196"/>
    </source>
</evidence>
<protein>
    <submittedName>
        <fullName evidence="11">Cytochrome C</fullName>
    </submittedName>
</protein>
<keyword evidence="3" id="KW-0813">Transport</keyword>
<accession>A0A3R5XVU6</accession>
<gene>
    <name evidence="11" type="ORF">EP073_02775</name>
</gene>
<dbReference type="InterPro" id="IPR038266">
    <property type="entry name" value="NapC/NirT_cytc_sf"/>
</dbReference>
<evidence type="ECO:0000256" key="1">
    <source>
        <dbReference type="ARBA" id="ARBA00001926"/>
    </source>
</evidence>
<keyword evidence="4" id="KW-0349">Heme</keyword>
<comment type="cofactor">
    <cofactor evidence="1">
        <name>heme c</name>
        <dbReference type="ChEBI" id="CHEBI:61717"/>
    </cofactor>
</comment>
<dbReference type="InterPro" id="IPR005126">
    <property type="entry name" value="NapC/NirT_cyt_c_N"/>
</dbReference>
<evidence type="ECO:0000259" key="9">
    <source>
        <dbReference type="Pfam" id="PF03264"/>
    </source>
</evidence>
<evidence type="ECO:0000256" key="3">
    <source>
        <dbReference type="ARBA" id="ARBA00022448"/>
    </source>
</evidence>
<proteinExistence type="predicted"/>
<dbReference type="InterPro" id="IPR051829">
    <property type="entry name" value="Multiheme_Cytochr_ET"/>
</dbReference>
<dbReference type="CDD" id="cd08168">
    <property type="entry name" value="Cytochrom_C3"/>
    <property type="match status" value="2"/>
</dbReference>
<dbReference type="Gene3D" id="1.10.1130.10">
    <property type="entry name" value="Flavocytochrome C3, Chain A"/>
    <property type="match status" value="1"/>
</dbReference>
<evidence type="ECO:0000313" key="11">
    <source>
        <dbReference type="EMBL" id="QAR32358.1"/>
    </source>
</evidence>
<dbReference type="Gene3D" id="1.10.3820.10">
    <property type="entry name" value="Di-heme elbow motif domain"/>
    <property type="match status" value="1"/>
</dbReference>
<dbReference type="GO" id="GO:0046872">
    <property type="term" value="F:metal ion binding"/>
    <property type="evidence" value="ECO:0007669"/>
    <property type="project" value="UniProtKB-KW"/>
</dbReference>
<dbReference type="Gene3D" id="3.90.10.10">
    <property type="entry name" value="Cytochrome C3"/>
    <property type="match status" value="1"/>
</dbReference>
<dbReference type="OrthoDB" id="9791652at2"/>
<evidence type="ECO:0000256" key="4">
    <source>
        <dbReference type="ARBA" id="ARBA00022617"/>
    </source>
</evidence>
<keyword evidence="5" id="KW-0479">Metal-binding</keyword>